<proteinExistence type="predicted"/>
<accession>A0A919FT92</accession>
<reference evidence="1" key="1">
    <citation type="journal article" date="2014" name="Int. J. Syst. Evol. Microbiol.">
        <title>Complete genome sequence of Corynebacterium casei LMG S-19264T (=DSM 44701T), isolated from a smear-ripened cheese.</title>
        <authorList>
            <consortium name="US DOE Joint Genome Institute (JGI-PGF)"/>
            <person name="Walter F."/>
            <person name="Albersmeier A."/>
            <person name="Kalinowski J."/>
            <person name="Ruckert C."/>
        </authorList>
    </citation>
    <scope>NUCLEOTIDE SEQUENCE</scope>
    <source>
        <strain evidence="1">CGMCC 4.7398</strain>
    </source>
</reference>
<reference evidence="1" key="2">
    <citation type="submission" date="2020-09" db="EMBL/GenBank/DDBJ databases">
        <authorList>
            <person name="Sun Q."/>
            <person name="Zhou Y."/>
        </authorList>
    </citation>
    <scope>NUCLEOTIDE SEQUENCE</scope>
    <source>
        <strain evidence="1">CGMCC 4.7398</strain>
    </source>
</reference>
<dbReference type="AlphaFoldDB" id="A0A919FT92"/>
<dbReference type="Proteomes" id="UP000627369">
    <property type="component" value="Unassembled WGS sequence"/>
</dbReference>
<name>A0A919FT92_9MICO</name>
<dbReference type="Pfam" id="PF14390">
    <property type="entry name" value="DUF4420"/>
    <property type="match status" value="1"/>
</dbReference>
<evidence type="ECO:0000313" key="1">
    <source>
        <dbReference type="EMBL" id="GHH71040.1"/>
    </source>
</evidence>
<sequence>MTGRSRGFASDWQRLLAMAPSSGTRVRVHELEQETAWGPVALAVDTEGFHHVLVPILSSSRVRTGLRGPGLALRKRTLEGEESHTTYADLSCLRHELDDLFDRVCSEVLTRLVGLEQKPLGAVYNVIDRWQSLFDSPIGILSDQKASGLYGELLVLRRLLQNDTSAHRTWVGPLGEHHDFKGGSLDIEVKATTFTEGRFVQIHGLDQLEEPVDGDLLLAWFRLVDTSSSGKGVTLLDLAQQVIALADDGPALRALLARAAYVPGVNEANDSHRYVVADERWYDVDEVFPRLTRSALDRASVPETVTDVTYAVDLTAEPPVPLGATAVDQRLEALVSGLA</sequence>
<dbReference type="InterPro" id="IPR025534">
    <property type="entry name" value="DUF4420"/>
</dbReference>
<evidence type="ECO:0000313" key="2">
    <source>
        <dbReference type="Proteomes" id="UP000627369"/>
    </source>
</evidence>
<organism evidence="1 2">
    <name type="scientific">Promicromonospora soli</name>
    <dbReference type="NCBI Taxonomy" id="2035533"/>
    <lineage>
        <taxon>Bacteria</taxon>
        <taxon>Bacillati</taxon>
        <taxon>Actinomycetota</taxon>
        <taxon>Actinomycetes</taxon>
        <taxon>Micrococcales</taxon>
        <taxon>Promicromonosporaceae</taxon>
        <taxon>Promicromonospora</taxon>
    </lineage>
</organism>
<comment type="caution">
    <text evidence="1">The sequence shown here is derived from an EMBL/GenBank/DDBJ whole genome shotgun (WGS) entry which is preliminary data.</text>
</comment>
<dbReference type="EMBL" id="BNAS01000002">
    <property type="protein sequence ID" value="GHH71040.1"/>
    <property type="molecule type" value="Genomic_DNA"/>
</dbReference>
<protein>
    <submittedName>
        <fullName evidence="1">Uncharacterized protein</fullName>
    </submittedName>
</protein>
<keyword evidence="2" id="KW-1185">Reference proteome</keyword>
<dbReference type="RefSeq" id="WP_373301643.1">
    <property type="nucleotide sequence ID" value="NZ_BNAS01000002.1"/>
</dbReference>
<gene>
    <name evidence="1" type="ORF">GCM10017772_18690</name>
</gene>